<gene>
    <name evidence="2" type="ORF">P0O15_07510</name>
</gene>
<dbReference type="PANTHER" id="PTHR35601">
    <property type="entry name" value="TOXIN RELE"/>
    <property type="match status" value="1"/>
</dbReference>
<accession>A0ABT5X8M4</accession>
<evidence type="ECO:0000256" key="1">
    <source>
        <dbReference type="ARBA" id="ARBA00022649"/>
    </source>
</evidence>
<proteinExistence type="predicted"/>
<dbReference type="SUPFAM" id="SSF143011">
    <property type="entry name" value="RelE-like"/>
    <property type="match status" value="1"/>
</dbReference>
<comment type="caution">
    <text evidence="2">The sequence shown here is derived from an EMBL/GenBank/DDBJ whole genome shotgun (WGS) entry which is preliminary data.</text>
</comment>
<dbReference type="InterPro" id="IPR007712">
    <property type="entry name" value="RelE/ParE_toxin"/>
</dbReference>
<keyword evidence="1" id="KW-1277">Toxin-antitoxin system</keyword>
<dbReference type="Proteomes" id="UP001220010">
    <property type="component" value="Unassembled WGS sequence"/>
</dbReference>
<evidence type="ECO:0000313" key="3">
    <source>
        <dbReference type="Proteomes" id="UP001220010"/>
    </source>
</evidence>
<sequence>MHTVIYSQAARKDLKSLPGDLSKRIFRTISAIKEDPYSYVKKIKGSANSPLYSLRVGSYRVIMMIEDERMIIFVIEVGDRSTIYRKY</sequence>
<dbReference type="Pfam" id="PF05016">
    <property type="entry name" value="ParE_toxin"/>
    <property type="match status" value="1"/>
</dbReference>
<dbReference type="RefSeq" id="WP_316966766.1">
    <property type="nucleotide sequence ID" value="NZ_JARFPK010000024.1"/>
</dbReference>
<keyword evidence="3" id="KW-1185">Reference proteome</keyword>
<evidence type="ECO:0000313" key="2">
    <source>
        <dbReference type="EMBL" id="MDF0591013.1"/>
    </source>
</evidence>
<protein>
    <submittedName>
        <fullName evidence="2">Type II toxin-antitoxin system RelE/ParE family toxin</fullName>
    </submittedName>
</protein>
<dbReference type="EMBL" id="JARFPK010000024">
    <property type="protein sequence ID" value="MDF0591013.1"/>
    <property type="molecule type" value="Genomic_DNA"/>
</dbReference>
<dbReference type="Gene3D" id="3.30.2310.20">
    <property type="entry name" value="RelE-like"/>
    <property type="match status" value="1"/>
</dbReference>
<name>A0ABT5X8M4_9EURY</name>
<reference evidence="2 3" key="1">
    <citation type="submission" date="2023-03" db="EMBL/GenBank/DDBJ databases">
        <title>WGS of Methanotrichaceae archaeon Mx.</title>
        <authorList>
            <person name="Sorokin D.Y."/>
            <person name="Merkel A.Y."/>
        </authorList>
    </citation>
    <scope>NUCLEOTIDE SEQUENCE [LARGE SCALE GENOMIC DNA]</scope>
    <source>
        <strain evidence="2 3">Mx</strain>
    </source>
</reference>
<dbReference type="InterPro" id="IPR035093">
    <property type="entry name" value="RelE/ParE_toxin_dom_sf"/>
</dbReference>
<organism evidence="2 3">
    <name type="scientific">Candidatus Methanocrinis natronophilus</name>
    <dbReference type="NCBI Taxonomy" id="3033396"/>
    <lineage>
        <taxon>Archaea</taxon>
        <taxon>Methanobacteriati</taxon>
        <taxon>Methanobacteriota</taxon>
        <taxon>Stenosarchaea group</taxon>
        <taxon>Methanomicrobia</taxon>
        <taxon>Methanotrichales</taxon>
        <taxon>Methanotrichaceae</taxon>
        <taxon>Methanocrinis</taxon>
    </lineage>
</organism>
<dbReference type="PANTHER" id="PTHR35601:SF1">
    <property type="entry name" value="TOXIN RELE"/>
    <property type="match status" value="1"/>
</dbReference>